<dbReference type="SUPFAM" id="SSF63380">
    <property type="entry name" value="Riboflavin synthase domain-like"/>
    <property type="match status" value="1"/>
</dbReference>
<reference evidence="5 6" key="2">
    <citation type="journal article" date="2008" name="Nature">
        <title>The Phaeodactylum genome reveals the evolutionary history of diatom genomes.</title>
        <authorList>
            <person name="Bowler C."/>
            <person name="Allen A.E."/>
            <person name="Badger J.H."/>
            <person name="Grimwood J."/>
            <person name="Jabbari K."/>
            <person name="Kuo A."/>
            <person name="Maheswari U."/>
            <person name="Martens C."/>
            <person name="Maumus F."/>
            <person name="Otillar R.P."/>
            <person name="Rayko E."/>
            <person name="Salamov A."/>
            <person name="Vandepoele K."/>
            <person name="Beszteri B."/>
            <person name="Gruber A."/>
            <person name="Heijde M."/>
            <person name="Katinka M."/>
            <person name="Mock T."/>
            <person name="Valentin K."/>
            <person name="Verret F."/>
            <person name="Berges J.A."/>
            <person name="Brownlee C."/>
            <person name="Cadoret J.P."/>
            <person name="Chiovitti A."/>
            <person name="Choi C.J."/>
            <person name="Coesel S."/>
            <person name="De Martino A."/>
            <person name="Detter J.C."/>
            <person name="Durkin C."/>
            <person name="Falciatore A."/>
            <person name="Fournet J."/>
            <person name="Haruta M."/>
            <person name="Huysman M.J."/>
            <person name="Jenkins B.D."/>
            <person name="Jiroutova K."/>
            <person name="Jorgensen R.E."/>
            <person name="Joubert Y."/>
            <person name="Kaplan A."/>
            <person name="Kroger N."/>
            <person name="Kroth P.G."/>
            <person name="La Roche J."/>
            <person name="Lindquist E."/>
            <person name="Lommer M."/>
            <person name="Martin-Jezequel V."/>
            <person name="Lopez P.J."/>
            <person name="Lucas S."/>
            <person name="Mangogna M."/>
            <person name="McGinnis K."/>
            <person name="Medlin L.K."/>
            <person name="Montsant A."/>
            <person name="Oudot-Le Secq M.P."/>
            <person name="Napoli C."/>
            <person name="Obornik M."/>
            <person name="Parker M.S."/>
            <person name="Petit J.L."/>
            <person name="Porcel B.M."/>
            <person name="Poulsen N."/>
            <person name="Robison M."/>
            <person name="Rychlewski L."/>
            <person name="Rynearson T.A."/>
            <person name="Schmutz J."/>
            <person name="Shapiro H."/>
            <person name="Siaut M."/>
            <person name="Stanley M."/>
            <person name="Sussman M.R."/>
            <person name="Taylor A.R."/>
            <person name="Vardi A."/>
            <person name="von Dassow P."/>
            <person name="Vyverman W."/>
            <person name="Willis A."/>
            <person name="Wyrwicz L.S."/>
            <person name="Rokhsar D.S."/>
            <person name="Weissenbach J."/>
            <person name="Armbrust E.V."/>
            <person name="Green B.R."/>
            <person name="Van de Peer Y."/>
            <person name="Grigoriev I.V."/>
        </authorList>
    </citation>
    <scope>NUCLEOTIDE SEQUENCE [LARGE SCALE GENOMIC DNA]</scope>
    <source>
        <strain evidence="5 6">CCMP1335</strain>
    </source>
</reference>
<dbReference type="Pfam" id="PF08030">
    <property type="entry name" value="NAD_binding_6"/>
    <property type="match status" value="1"/>
</dbReference>
<dbReference type="PaxDb" id="35128-Thaps25813"/>
<dbReference type="RefSeq" id="XP_002295121.1">
    <property type="nucleotide sequence ID" value="XM_002295085.1"/>
</dbReference>
<dbReference type="PANTHER" id="PTHR11972">
    <property type="entry name" value="NADPH OXIDASE"/>
    <property type="match status" value="1"/>
</dbReference>
<dbReference type="STRING" id="35128.B8CG47"/>
<dbReference type="eggNOG" id="KOG0039">
    <property type="taxonomic scope" value="Eukaryota"/>
</dbReference>
<feature type="transmembrane region" description="Helical" evidence="3">
    <location>
        <begin position="221"/>
        <end position="238"/>
    </location>
</feature>
<dbReference type="Proteomes" id="UP000001449">
    <property type="component" value="Chromosome 23"/>
</dbReference>
<keyword evidence="6" id="KW-1185">Reference proteome</keyword>
<dbReference type="InterPro" id="IPR013121">
    <property type="entry name" value="Fe_red_NAD-bd_6"/>
</dbReference>
<evidence type="ECO:0000256" key="2">
    <source>
        <dbReference type="SAM" id="MobiDB-lite"/>
    </source>
</evidence>
<dbReference type="InParanoid" id="B8CG47"/>
<organism evidence="5 6">
    <name type="scientific">Thalassiosira pseudonana</name>
    <name type="common">Marine diatom</name>
    <name type="synonym">Cyclotella nana</name>
    <dbReference type="NCBI Taxonomy" id="35128"/>
    <lineage>
        <taxon>Eukaryota</taxon>
        <taxon>Sar</taxon>
        <taxon>Stramenopiles</taxon>
        <taxon>Ochrophyta</taxon>
        <taxon>Bacillariophyta</taxon>
        <taxon>Coscinodiscophyceae</taxon>
        <taxon>Thalassiosirophycidae</taxon>
        <taxon>Thalassiosirales</taxon>
        <taxon>Thalassiosiraceae</taxon>
        <taxon>Thalassiosira</taxon>
    </lineage>
</organism>
<dbReference type="EMBL" id="CM000654">
    <property type="protein sequence ID" value="EED87425.1"/>
    <property type="molecule type" value="Genomic_DNA"/>
</dbReference>
<keyword evidence="3" id="KW-0472">Membrane</keyword>
<dbReference type="InterPro" id="IPR050369">
    <property type="entry name" value="RBOH/FRE"/>
</dbReference>
<evidence type="ECO:0000313" key="5">
    <source>
        <dbReference type="EMBL" id="EED87425.1"/>
    </source>
</evidence>
<dbReference type="GO" id="GO:0016491">
    <property type="term" value="F:oxidoreductase activity"/>
    <property type="evidence" value="ECO:0007669"/>
    <property type="project" value="UniProtKB-KW"/>
</dbReference>
<dbReference type="AlphaFoldDB" id="B8CG47"/>
<reference evidence="5 6" key="1">
    <citation type="journal article" date="2004" name="Science">
        <title>The genome of the diatom Thalassiosira pseudonana: ecology, evolution, and metabolism.</title>
        <authorList>
            <person name="Armbrust E.V."/>
            <person name="Berges J.A."/>
            <person name="Bowler C."/>
            <person name="Green B.R."/>
            <person name="Martinez D."/>
            <person name="Putnam N.H."/>
            <person name="Zhou S."/>
            <person name="Allen A.E."/>
            <person name="Apt K.E."/>
            <person name="Bechner M."/>
            <person name="Brzezinski M.A."/>
            <person name="Chaal B.K."/>
            <person name="Chiovitti A."/>
            <person name="Davis A.K."/>
            <person name="Demarest M.S."/>
            <person name="Detter J.C."/>
            <person name="Glavina T."/>
            <person name="Goodstein D."/>
            <person name="Hadi M.Z."/>
            <person name="Hellsten U."/>
            <person name="Hildebrand M."/>
            <person name="Jenkins B.D."/>
            <person name="Jurka J."/>
            <person name="Kapitonov V.V."/>
            <person name="Kroger N."/>
            <person name="Lau W.W."/>
            <person name="Lane T.W."/>
            <person name="Larimer F.W."/>
            <person name="Lippmeier J.C."/>
            <person name="Lucas S."/>
            <person name="Medina M."/>
            <person name="Montsant A."/>
            <person name="Obornik M."/>
            <person name="Parker M.S."/>
            <person name="Palenik B."/>
            <person name="Pazour G.J."/>
            <person name="Richardson P.M."/>
            <person name="Rynearson T.A."/>
            <person name="Saito M.A."/>
            <person name="Schwartz D.C."/>
            <person name="Thamatrakoln K."/>
            <person name="Valentin K."/>
            <person name="Vardi A."/>
            <person name="Wilkerson F.P."/>
            <person name="Rokhsar D.S."/>
        </authorList>
    </citation>
    <scope>NUCLEOTIDE SEQUENCE [LARGE SCALE GENOMIC DNA]</scope>
    <source>
        <strain evidence="5 6">CCMP1335</strain>
    </source>
</reference>
<dbReference type="InterPro" id="IPR017927">
    <property type="entry name" value="FAD-bd_FR_type"/>
</dbReference>
<gene>
    <name evidence="5" type="ORF">THAPSDRAFT_25813</name>
</gene>
<evidence type="ECO:0000259" key="4">
    <source>
        <dbReference type="PROSITE" id="PS51384"/>
    </source>
</evidence>
<dbReference type="CDD" id="cd06186">
    <property type="entry name" value="NOX_Duox_like_FAD_NADP"/>
    <property type="match status" value="1"/>
</dbReference>
<name>B8CG47_THAPS</name>
<protein>
    <recommendedName>
        <fullName evidence="4">FAD-binding FR-type domain-containing protein</fullName>
    </recommendedName>
</protein>
<dbReference type="Gene3D" id="3.40.50.80">
    <property type="entry name" value="Nucleotide-binding domain of ferredoxin-NADP reductase (FNR) module"/>
    <property type="match status" value="1"/>
</dbReference>
<feature type="transmembrane region" description="Helical" evidence="3">
    <location>
        <begin position="181"/>
        <end position="201"/>
    </location>
</feature>
<dbReference type="PANTHER" id="PTHR11972:SF153">
    <property type="entry name" value="SUPEROXIDE-GENERATING NADPH OXIDASE HEAVY CHAIN SUBUNIT A"/>
    <property type="match status" value="1"/>
</dbReference>
<evidence type="ECO:0000256" key="1">
    <source>
        <dbReference type="ARBA" id="ARBA00023002"/>
    </source>
</evidence>
<feature type="domain" description="FAD-binding FR-type" evidence="4">
    <location>
        <begin position="266"/>
        <end position="373"/>
    </location>
</feature>
<proteinExistence type="predicted"/>
<dbReference type="GeneID" id="7442704"/>
<keyword evidence="3" id="KW-0812">Transmembrane</keyword>
<dbReference type="InterPro" id="IPR017938">
    <property type="entry name" value="Riboflavin_synthase-like_b-brl"/>
</dbReference>
<feature type="compositionally biased region" description="Polar residues" evidence="2">
    <location>
        <begin position="562"/>
        <end position="571"/>
    </location>
</feature>
<dbReference type="GO" id="GO:0005886">
    <property type="term" value="C:plasma membrane"/>
    <property type="evidence" value="ECO:0000318"/>
    <property type="project" value="GO_Central"/>
</dbReference>
<dbReference type="OMA" id="VYLCLPW"/>
<dbReference type="PROSITE" id="PS51384">
    <property type="entry name" value="FAD_FR"/>
    <property type="match status" value="1"/>
</dbReference>
<keyword evidence="1" id="KW-0560">Oxidoreductase</keyword>
<keyword evidence="3" id="KW-1133">Transmembrane helix</keyword>
<evidence type="ECO:0000256" key="3">
    <source>
        <dbReference type="SAM" id="Phobius"/>
    </source>
</evidence>
<dbReference type="HOGENOM" id="CLU_405161_0_0_1"/>
<feature type="region of interest" description="Disordered" evidence="2">
    <location>
        <begin position="554"/>
        <end position="582"/>
    </location>
</feature>
<feature type="transmembrane region" description="Helical" evidence="3">
    <location>
        <begin position="31"/>
        <end position="51"/>
    </location>
</feature>
<feature type="transmembrane region" description="Helical" evidence="3">
    <location>
        <begin position="102"/>
        <end position="123"/>
    </location>
</feature>
<feature type="transmembrane region" description="Helical" evidence="3">
    <location>
        <begin position="250"/>
        <end position="270"/>
    </location>
</feature>
<dbReference type="InterPro" id="IPR039261">
    <property type="entry name" value="FNR_nucleotide-bd"/>
</dbReference>
<evidence type="ECO:0000313" key="6">
    <source>
        <dbReference type="Proteomes" id="UP000001449"/>
    </source>
</evidence>
<accession>B8CG47</accession>
<sequence length="654" mass="74645">MTSRKPQPSPPSPSSYKHIASSWTPTIRYKALKLSQVICAVYILIMTFRYYPRGLIDPSAPLGEWRIVDVWNPSNTEAGVIQLNGDPYGQKRAVVAKDRASLIFLAISRISAFTLYPPMFLIFMTKCKATINFLMRTPLSLFMVDDQHELHSFCGKYIAFDVWVHTLFHCLRWGIQGNIDLLWTNITGLSGLIVVLATPLITFPMFINPLRLAMSYEVRKGLHYLFYLFAIGMCFHNKTSAFPNGGFNQVVLGFCIVYYTLDSLYVMIFMTEMIETTVFNVLPSGVQMTMAVSDHFQKTYAQGGYGYVCLPWVSKYQWHAFSLFEHPTDPNLRQVFMMKVQGGDWTNSVHEQLQRNTVRPVWISGPFVSPYNNALDFDNTICVASGIGITPALSVIRAHRESRRINLIWTCRDVAMLEFFSDHLYLNNDDGWILIFYTGKEPLSPAIENANSNVILIKRRPDLHRIVPNIIYGIESGKGVPEIRQPSEKVKAKEFLADKLEDLEEMLLSEDEIVEELTMLAHEKGFLLSNLVAEDDTDEGKGLLEVVKEHFSSTPPVKHIQQDTSHNNTGPYQRRKSQRVRQVSNIRRNSMMDTGYCPSEEHEGADEFVRNLNKRLVLSTWGLLYCGGSKPVENTLRQISKEYNIALHPESFAW</sequence>
<dbReference type="SUPFAM" id="SSF52343">
    <property type="entry name" value="Ferredoxin reductase-like, C-terminal NADP-linked domain"/>
    <property type="match status" value="1"/>
</dbReference>
<dbReference type="KEGG" id="tps:THAPSDRAFT_25813"/>